<dbReference type="InterPro" id="IPR013783">
    <property type="entry name" value="Ig-like_fold"/>
</dbReference>
<dbReference type="STRING" id="1346286.SAMN05444362_10468"/>
<evidence type="ECO:0000256" key="1">
    <source>
        <dbReference type="SAM" id="SignalP"/>
    </source>
</evidence>
<dbReference type="InterPro" id="IPR035986">
    <property type="entry name" value="PKD_dom_sf"/>
</dbReference>
<dbReference type="Pfam" id="PF18911">
    <property type="entry name" value="PKD_4"/>
    <property type="match status" value="1"/>
</dbReference>
<dbReference type="SUPFAM" id="SSF63829">
    <property type="entry name" value="Calcium-dependent phosphotriesterase"/>
    <property type="match status" value="1"/>
</dbReference>
<feature type="domain" description="PKD" evidence="2">
    <location>
        <begin position="419"/>
        <end position="466"/>
    </location>
</feature>
<dbReference type="RefSeq" id="WP_062181506.1">
    <property type="nucleotide sequence ID" value="NZ_BBXL01000013.1"/>
</dbReference>
<name>A0A1M4ZEK7_9BACT</name>
<dbReference type="Gene3D" id="2.60.40.10">
    <property type="entry name" value="Immunoglobulins"/>
    <property type="match status" value="1"/>
</dbReference>
<evidence type="ECO:0000259" key="2">
    <source>
        <dbReference type="PROSITE" id="PS50093"/>
    </source>
</evidence>
<feature type="chain" id="PRO_5009908586" evidence="1">
    <location>
        <begin position="19"/>
        <end position="509"/>
    </location>
</feature>
<feature type="signal peptide" evidence="1">
    <location>
        <begin position="1"/>
        <end position="18"/>
    </location>
</feature>
<dbReference type="CDD" id="cd00146">
    <property type="entry name" value="PKD"/>
    <property type="match status" value="1"/>
</dbReference>
<sequence>MKNIIVLLLLAIPIVVPAQKNTNVWHFGNKGGINFNTMQSVTSSNQGVIDNVPIPIVGFFNTTEGCFTYSNKSTGELMISSDGMTVYNKNGTVMPNGSGLKGDPSSTSSGVLIPYPGDRSLFYVISVGATSAGNKTPGLYYSVIDMTLDGGLGGIDPLRKNVSLSFGTSGYSHPYAGENIGAVQHANGTDYWLLSRFRDVLLVWEVTSTGISEPTVYKGLYNIGTHYAQGLGYLKFNIEGTKFIHVDHNYQNNSVSRLTIGDFDRSTGIISNLKERNSPELSNPYGLEFSVSGEYVYFSSIESLSYNGLIMAKMEDIEDLSLTAFPVTRLMAGPSCIQMGSDGRIYGIAAGSRNIYIVLDPDSGDGKVATLTNYLISGTSGLYGLPVFAISFFNLAPVESKEVICAGISNAYKITVNLTGTARLSTLKWDFGDGTIITQNLPAGSTSGTYSYNHIYTSPGTYTVRVVPGIDDGDGVVYEDSDKTSEKSFDILDCSIVSNRMIRRNVNRQ</sequence>
<reference evidence="4" key="1">
    <citation type="submission" date="2016-11" db="EMBL/GenBank/DDBJ databases">
        <authorList>
            <person name="Varghese N."/>
            <person name="Submissions S."/>
        </authorList>
    </citation>
    <scope>NUCLEOTIDE SEQUENCE [LARGE SCALE GENOMIC DNA]</scope>
    <source>
        <strain evidence="4">DSM 27370</strain>
    </source>
</reference>
<dbReference type="InterPro" id="IPR000601">
    <property type="entry name" value="PKD_dom"/>
</dbReference>
<keyword evidence="1" id="KW-0732">Signal</keyword>
<evidence type="ECO:0000313" key="3">
    <source>
        <dbReference type="EMBL" id="SHF16483.1"/>
    </source>
</evidence>
<gene>
    <name evidence="3" type="ORF">SAMN05444362_10468</name>
</gene>
<dbReference type="Proteomes" id="UP000184480">
    <property type="component" value="Unassembled WGS sequence"/>
</dbReference>
<dbReference type="PROSITE" id="PS50093">
    <property type="entry name" value="PKD"/>
    <property type="match status" value="1"/>
</dbReference>
<evidence type="ECO:0000313" key="4">
    <source>
        <dbReference type="Proteomes" id="UP000184480"/>
    </source>
</evidence>
<protein>
    <submittedName>
        <fullName evidence="3">PKD domain-containing protein</fullName>
    </submittedName>
</protein>
<proteinExistence type="predicted"/>
<dbReference type="SUPFAM" id="SSF49299">
    <property type="entry name" value="PKD domain"/>
    <property type="match status" value="1"/>
</dbReference>
<dbReference type="EMBL" id="FQUC01000004">
    <property type="protein sequence ID" value="SHF16483.1"/>
    <property type="molecule type" value="Genomic_DNA"/>
</dbReference>
<organism evidence="3 4">
    <name type="scientific">Dysgonomonas macrotermitis</name>
    <dbReference type="NCBI Taxonomy" id="1346286"/>
    <lineage>
        <taxon>Bacteria</taxon>
        <taxon>Pseudomonadati</taxon>
        <taxon>Bacteroidota</taxon>
        <taxon>Bacteroidia</taxon>
        <taxon>Bacteroidales</taxon>
        <taxon>Dysgonomonadaceae</taxon>
        <taxon>Dysgonomonas</taxon>
    </lineage>
</organism>
<dbReference type="AlphaFoldDB" id="A0A1M4ZEK7"/>
<keyword evidence="4" id="KW-1185">Reference proteome</keyword>
<dbReference type="OrthoDB" id="993841at2"/>
<accession>A0A1M4ZEK7</accession>